<dbReference type="SMART" id="SM00028">
    <property type="entry name" value="TPR"/>
    <property type="match status" value="3"/>
</dbReference>
<dbReference type="SUPFAM" id="SSF48452">
    <property type="entry name" value="TPR-like"/>
    <property type="match status" value="1"/>
</dbReference>
<reference evidence="3" key="1">
    <citation type="submission" date="2022-09" db="EMBL/GenBank/DDBJ databases">
        <title>Novosphingobium sp. Nov., a polycyclic aromatic hydrocarbon-degrading bacterium isolated form mangrove sediments in HongKong.</title>
        <authorList>
            <person name="Hu Z."/>
        </authorList>
    </citation>
    <scope>NUCLEOTIDE SEQUENCE</scope>
    <source>
        <strain evidence="3">HK4-1</strain>
    </source>
</reference>
<dbReference type="PROSITE" id="PS50293">
    <property type="entry name" value="TPR_REGION"/>
    <property type="match status" value="1"/>
</dbReference>
<feature type="region of interest" description="Disordered" evidence="2">
    <location>
        <begin position="131"/>
        <end position="242"/>
    </location>
</feature>
<feature type="compositionally biased region" description="Low complexity" evidence="2">
    <location>
        <begin position="207"/>
        <end position="219"/>
    </location>
</feature>
<comment type="caution">
    <text evidence="3">The sequence shown here is derived from an EMBL/GenBank/DDBJ whole genome shotgun (WGS) entry which is preliminary data.</text>
</comment>
<protein>
    <submittedName>
        <fullName evidence="3">Tetratricopeptide repeat protein</fullName>
    </submittedName>
</protein>
<organism evidence="3 4">
    <name type="scientific">Novosphingobium mangrovi</name>
    <name type="common">ex Huang et al. 2023</name>
    <dbReference type="NCBI Taxonomy" id="2976432"/>
    <lineage>
        <taxon>Bacteria</taxon>
        <taxon>Pseudomonadati</taxon>
        <taxon>Pseudomonadota</taxon>
        <taxon>Alphaproteobacteria</taxon>
        <taxon>Sphingomonadales</taxon>
        <taxon>Sphingomonadaceae</taxon>
        <taxon>Novosphingobium</taxon>
    </lineage>
</organism>
<dbReference type="Gene3D" id="1.25.40.10">
    <property type="entry name" value="Tetratricopeptide repeat domain"/>
    <property type="match status" value="2"/>
</dbReference>
<dbReference type="PROSITE" id="PS51257">
    <property type="entry name" value="PROKAR_LIPOPROTEIN"/>
    <property type="match status" value="1"/>
</dbReference>
<dbReference type="PANTHER" id="PTHR12558:SF33">
    <property type="entry name" value="BLL7664 PROTEIN"/>
    <property type="match status" value="1"/>
</dbReference>
<dbReference type="PROSITE" id="PS50005">
    <property type="entry name" value="TPR"/>
    <property type="match status" value="2"/>
</dbReference>
<feature type="compositionally biased region" description="Basic and acidic residues" evidence="2">
    <location>
        <begin position="171"/>
        <end position="183"/>
    </location>
</feature>
<feature type="repeat" description="TPR" evidence="1">
    <location>
        <begin position="81"/>
        <end position="114"/>
    </location>
</feature>
<dbReference type="EMBL" id="JANZXA010000006">
    <property type="protein sequence ID" value="MCT2400068.1"/>
    <property type="molecule type" value="Genomic_DNA"/>
</dbReference>
<dbReference type="InterPro" id="IPR011990">
    <property type="entry name" value="TPR-like_helical_dom_sf"/>
</dbReference>
<dbReference type="PANTHER" id="PTHR12558">
    <property type="entry name" value="CELL DIVISION CYCLE 16,23,27"/>
    <property type="match status" value="1"/>
</dbReference>
<name>A0ABT2I5I7_9SPHN</name>
<accession>A0ABT2I5I7</accession>
<evidence type="ECO:0000313" key="4">
    <source>
        <dbReference type="Proteomes" id="UP001165583"/>
    </source>
</evidence>
<dbReference type="Pfam" id="PF13432">
    <property type="entry name" value="TPR_16"/>
    <property type="match status" value="2"/>
</dbReference>
<feature type="repeat" description="TPR" evidence="1">
    <location>
        <begin position="273"/>
        <end position="306"/>
    </location>
</feature>
<proteinExistence type="predicted"/>
<evidence type="ECO:0000313" key="3">
    <source>
        <dbReference type="EMBL" id="MCT2400068.1"/>
    </source>
</evidence>
<gene>
    <name evidence="3" type="ORF">NZK81_10935</name>
</gene>
<dbReference type="RefSeq" id="WP_260046165.1">
    <property type="nucleotide sequence ID" value="NZ_JANZXA010000006.1"/>
</dbReference>
<dbReference type="Proteomes" id="UP001165583">
    <property type="component" value="Unassembled WGS sequence"/>
</dbReference>
<sequence>MNKRLRTSFVAISLLGLGGCQSIFGSSDLSHVRPGAMSPRDRDDVVGLALLIRGRTHIAEGNLAAAAEALRMAQRFPETKADATNGLGVVYARMKRFDVAARYFREATEMEPSNNRFATNLHRLERTTRVAVQKQPVPSAQGRVASQVGADARRVASQSGSADNPPVLAEAEPRVDTRNESLRAPRPASGDAMQPAPAVTHSPAIEPPTAGTASPATSAFESAPGTRAAANGDASRSAGQKALQQARAELTAGNLATAARLFRVAQRQGDTLADASNGLGVVYARLGRPDLADRYMQMAAALEPANPKFAANIQRLHGTVRFAHDDAASGPARLRDLIPAPAFGKAAAPAAGSGAGHIMVDATDGLLHDVLPPVQIHTASLDAGSGVKEQCQGHGVQTLSGSRSCLNVVSSPGAAPVMEVIGVSSPNSAQDQVQADAAPVLVAFSDATA</sequence>
<evidence type="ECO:0000256" key="2">
    <source>
        <dbReference type="SAM" id="MobiDB-lite"/>
    </source>
</evidence>
<keyword evidence="4" id="KW-1185">Reference proteome</keyword>
<evidence type="ECO:0000256" key="1">
    <source>
        <dbReference type="PROSITE-ProRule" id="PRU00339"/>
    </source>
</evidence>
<keyword evidence="1" id="KW-0802">TPR repeat</keyword>
<dbReference type="InterPro" id="IPR019734">
    <property type="entry name" value="TPR_rpt"/>
</dbReference>